<dbReference type="AlphaFoldDB" id="A0A242MFL1"/>
<proteinExistence type="predicted"/>
<reference evidence="1 2" key="1">
    <citation type="submission" date="2017-03" db="EMBL/GenBank/DDBJ databases">
        <title>Genome analysis of strain PAMC 26577.</title>
        <authorList>
            <person name="Oh H.-M."/>
            <person name="Yang J.-A."/>
        </authorList>
    </citation>
    <scope>NUCLEOTIDE SEQUENCE [LARGE SCALE GENOMIC DNA]</scope>
    <source>
        <strain evidence="1 2">PAMC 26577</strain>
    </source>
</reference>
<accession>A0A242MFL1</accession>
<dbReference type="RefSeq" id="WP_143325690.1">
    <property type="nucleotide sequence ID" value="NZ_MSRG01000091.1"/>
</dbReference>
<comment type="caution">
    <text evidence="1">The sequence shown here is derived from an EMBL/GenBank/DDBJ whole genome shotgun (WGS) entry which is preliminary data.</text>
</comment>
<gene>
    <name evidence="1" type="ORF">PAMC26577_28930</name>
</gene>
<sequence>MKRPITIVDYNAVFARCAASAVVMFNDAHVEPEMIMLVTLGRQAGSILGMHPLKPAIMKGIFAGEDSAEVAVGICENLVTPGSKLRNSMKSAGSRLPDIAVLISRPWHTDEGQSRRRVNNITVEMHEENYTATGQCPIVGDPSRAVIGEVLFPQPPRKNSRSLCSPNRTDAGRAATRSDLDLLFDHFASISVADFNRTGDTAPMMLVITLDDGPGKVKHTTLVNPALTQRFYASEQGRTDQAAYVAGLITPGSDLRRTLYDEGLPMPDLVIKIAIAACTLVMADSAENAIAGFVSNLPSVLTDQLEGILIEIDANGSSAGGICPIVGDPRRAEIGWLFPKND</sequence>
<organism evidence="1 2">
    <name type="scientific">Caballeronia sordidicola</name>
    <name type="common">Burkholderia sordidicola</name>
    <dbReference type="NCBI Taxonomy" id="196367"/>
    <lineage>
        <taxon>Bacteria</taxon>
        <taxon>Pseudomonadati</taxon>
        <taxon>Pseudomonadota</taxon>
        <taxon>Betaproteobacteria</taxon>
        <taxon>Burkholderiales</taxon>
        <taxon>Burkholderiaceae</taxon>
        <taxon>Caballeronia</taxon>
    </lineage>
</organism>
<evidence type="ECO:0000313" key="1">
    <source>
        <dbReference type="EMBL" id="OTP69748.1"/>
    </source>
</evidence>
<dbReference type="EMBL" id="NBTZ01000112">
    <property type="protein sequence ID" value="OTP69748.1"/>
    <property type="molecule type" value="Genomic_DNA"/>
</dbReference>
<dbReference type="Proteomes" id="UP000195221">
    <property type="component" value="Unassembled WGS sequence"/>
</dbReference>
<protein>
    <submittedName>
        <fullName evidence="1">Uncharacterized protein</fullName>
    </submittedName>
</protein>
<evidence type="ECO:0000313" key="2">
    <source>
        <dbReference type="Proteomes" id="UP000195221"/>
    </source>
</evidence>
<name>A0A242MFL1_CABSO</name>